<feature type="compositionally biased region" description="Low complexity" evidence="6">
    <location>
        <begin position="88"/>
        <end position="102"/>
    </location>
</feature>
<evidence type="ECO:0000256" key="6">
    <source>
        <dbReference type="SAM" id="MobiDB-lite"/>
    </source>
</evidence>
<evidence type="ECO:0000313" key="7">
    <source>
        <dbReference type="EMBL" id="KAG5618772.1"/>
    </source>
</evidence>
<dbReference type="PANTHER" id="PTHR31791:SF49">
    <property type="entry name" value="INACTIVE PROTEIN FRIGIDA"/>
    <property type="match status" value="1"/>
</dbReference>
<organism evidence="7 8">
    <name type="scientific">Solanum commersonii</name>
    <name type="common">Commerson's wild potato</name>
    <name type="synonym">Commerson's nightshade</name>
    <dbReference type="NCBI Taxonomy" id="4109"/>
    <lineage>
        <taxon>Eukaryota</taxon>
        <taxon>Viridiplantae</taxon>
        <taxon>Streptophyta</taxon>
        <taxon>Embryophyta</taxon>
        <taxon>Tracheophyta</taxon>
        <taxon>Spermatophyta</taxon>
        <taxon>Magnoliopsida</taxon>
        <taxon>eudicotyledons</taxon>
        <taxon>Gunneridae</taxon>
        <taxon>Pentapetalae</taxon>
        <taxon>asterids</taxon>
        <taxon>lamiids</taxon>
        <taxon>Solanales</taxon>
        <taxon>Solanaceae</taxon>
        <taxon>Solanoideae</taxon>
        <taxon>Solaneae</taxon>
        <taxon>Solanum</taxon>
    </lineage>
</organism>
<feature type="compositionally biased region" description="Basic and acidic residues" evidence="6">
    <location>
        <begin position="136"/>
        <end position="146"/>
    </location>
</feature>
<feature type="compositionally biased region" description="Acidic residues" evidence="6">
    <location>
        <begin position="119"/>
        <end position="135"/>
    </location>
</feature>
<feature type="compositionally biased region" description="Polar residues" evidence="6">
    <location>
        <begin position="14"/>
        <end position="28"/>
    </location>
</feature>
<keyword evidence="3 5" id="KW-0221">Differentiation</keyword>
<evidence type="ECO:0000256" key="3">
    <source>
        <dbReference type="ARBA" id="ARBA00022782"/>
    </source>
</evidence>
<evidence type="ECO:0000256" key="5">
    <source>
        <dbReference type="RuleBase" id="RU364012"/>
    </source>
</evidence>
<evidence type="ECO:0000256" key="2">
    <source>
        <dbReference type="ARBA" id="ARBA00022473"/>
    </source>
</evidence>
<protein>
    <recommendedName>
        <fullName evidence="5">FRIGIDA-like protein</fullName>
    </recommendedName>
</protein>
<accession>A0A9J6A3L0</accession>
<dbReference type="Pfam" id="PF07899">
    <property type="entry name" value="Frigida"/>
    <property type="match status" value="2"/>
</dbReference>
<dbReference type="GO" id="GO:0030154">
    <property type="term" value="P:cell differentiation"/>
    <property type="evidence" value="ECO:0007669"/>
    <property type="project" value="UniProtKB-KW"/>
</dbReference>
<dbReference type="InterPro" id="IPR012474">
    <property type="entry name" value="Frigida"/>
</dbReference>
<dbReference type="Proteomes" id="UP000824120">
    <property type="component" value="Chromosome 3"/>
</dbReference>
<proteinExistence type="inferred from homology"/>
<evidence type="ECO:0000313" key="8">
    <source>
        <dbReference type="Proteomes" id="UP000824120"/>
    </source>
</evidence>
<feature type="region of interest" description="Disordered" evidence="6">
    <location>
        <begin position="563"/>
        <end position="590"/>
    </location>
</feature>
<feature type="region of interest" description="Disordered" evidence="6">
    <location>
        <begin position="1"/>
        <end position="28"/>
    </location>
</feature>
<dbReference type="AlphaFoldDB" id="A0A9J6A3L0"/>
<dbReference type="PANTHER" id="PTHR31791">
    <property type="entry name" value="FRIGIDA-LIKE PROTEIN 3-RELATED"/>
    <property type="match status" value="1"/>
</dbReference>
<reference evidence="7 8" key="1">
    <citation type="submission" date="2020-09" db="EMBL/GenBank/DDBJ databases">
        <title>De no assembly of potato wild relative species, Solanum commersonii.</title>
        <authorList>
            <person name="Cho K."/>
        </authorList>
    </citation>
    <scope>NUCLEOTIDE SEQUENCE [LARGE SCALE GENOMIC DNA]</scope>
    <source>
        <strain evidence="7">LZ3.2</strain>
        <tissue evidence="7">Leaf</tissue>
    </source>
</reference>
<feature type="compositionally biased region" description="Polar residues" evidence="6">
    <location>
        <begin position="576"/>
        <end position="588"/>
    </location>
</feature>
<comment type="caution">
    <text evidence="7">The sequence shown here is derived from an EMBL/GenBank/DDBJ whole genome shotgun (WGS) entry which is preliminary data.</text>
</comment>
<name>A0A9J6A3L0_SOLCO</name>
<dbReference type="OrthoDB" id="776053at2759"/>
<feature type="region of interest" description="Disordered" evidence="6">
    <location>
        <begin position="88"/>
        <end position="146"/>
    </location>
</feature>
<keyword evidence="8" id="KW-1185">Reference proteome</keyword>
<dbReference type="GO" id="GO:0009908">
    <property type="term" value="P:flower development"/>
    <property type="evidence" value="ECO:0007669"/>
    <property type="project" value="UniProtKB-KW"/>
</dbReference>
<gene>
    <name evidence="7" type="ORF">H5410_018596</name>
</gene>
<dbReference type="EMBL" id="JACXVP010000003">
    <property type="protein sequence ID" value="KAG5618772.1"/>
    <property type="molecule type" value="Genomic_DNA"/>
</dbReference>
<sequence length="693" mass="75909">MTMEEPGLPEEASVDQQSGTGKSITPSSMMADNAATSMANLCKLSDSLLALQCCFTELNQHINSIRSIIHSVIPGLVTNISTLLPASSPPATVSPAPTPATEPFRKPATEPLPKPEPSWESEEEVEEEEVEEELHEEVQSPHRSELKFPHRLELKSSRSKEVQFPHRSELKSRRRSQLESLCKSTNGRDLRRYMVTRLSDINRLLEEVPKALRLSRHPARLTHGPGKEASVLVLECFLLMRIDIVEIEKEVKEEAEKAALAWRKRLIAEGGVGKAYEMDARGLLLLMGCFGIPGGFRHEDIRDMLQISHISKVSRALRRSNVLMAKIPAKFVTEIIEGMVKQSLEVDAVHIAYTFGIEDRFNPRRLLTSFLLDSRESLKKRNKKSQGSLAAVNEAKRKHLFDLTSVIKCLKCHDIDPSKLLPGWKINEKIMALEKEIGGFDKQIGKNMARKRKSDETESSRRFRKREAKRSCIPPWLRQQRVDAHVDNNNTLPEGRTTGHLHGYTVSSSVLRGPSAGSIHENIAGSLVGTVGGVAMGVAGAGISASADGIHAGISAGTDVVQQEGPYAGGHGGTLVDSTPGQIGSHTGQLYGRRGNAAVYDSHHRTWKLEGSKGLPNTMHTDAYRSPPYLEGSTRLPNAISGDAAGRSSASDIYQVADTVTASELHMSSGLRTVDTVSSAASAHPSSNLYRPK</sequence>
<evidence type="ECO:0000256" key="1">
    <source>
        <dbReference type="ARBA" id="ARBA00008956"/>
    </source>
</evidence>
<keyword evidence="2 5" id="KW-0217">Developmental protein</keyword>
<evidence type="ECO:0000256" key="4">
    <source>
        <dbReference type="ARBA" id="ARBA00023089"/>
    </source>
</evidence>
<keyword evidence="4 5" id="KW-0287">Flowering</keyword>
<comment type="similarity">
    <text evidence="1 5">Belongs to the Frigida family.</text>
</comment>
<feature type="region of interest" description="Disordered" evidence="6">
    <location>
        <begin position="446"/>
        <end position="466"/>
    </location>
</feature>